<accession>A0A9W7DPN4</accession>
<organism evidence="3 4">
    <name type="scientific">Triparma laevis f. longispina</name>
    <dbReference type="NCBI Taxonomy" id="1714387"/>
    <lineage>
        <taxon>Eukaryota</taxon>
        <taxon>Sar</taxon>
        <taxon>Stramenopiles</taxon>
        <taxon>Ochrophyta</taxon>
        <taxon>Bolidophyceae</taxon>
        <taxon>Parmales</taxon>
        <taxon>Triparmaceae</taxon>
        <taxon>Triparma</taxon>
    </lineage>
</organism>
<dbReference type="EMBL" id="BRXW01000392">
    <property type="protein sequence ID" value="GMH50042.1"/>
    <property type="molecule type" value="Genomic_DNA"/>
</dbReference>
<evidence type="ECO:0000256" key="1">
    <source>
        <dbReference type="SAM" id="MobiDB-lite"/>
    </source>
</evidence>
<feature type="region of interest" description="Disordered" evidence="1">
    <location>
        <begin position="17"/>
        <end position="50"/>
    </location>
</feature>
<dbReference type="AlphaFoldDB" id="A0A9W7DPN4"/>
<keyword evidence="2" id="KW-0812">Transmembrane</keyword>
<sequence length="209" mass="22295">MFRSRLLRLQLRLHGAPKARVGGPRNSQKRCTSNTSTPSPAGASNSPIANPEQKQTISFLNTCLSLDNVLLSWQRNALISTIAGVGVISYRSQSHFSRMMSNRSGSGSLKVAQNEYHGTNGGTKPVTGICLIGLGGMFMSCGFLHYAYSLTRVVGLFPGVKGAAGDLVGRFFVNCVVPTGIYGTAIGALFDGDLRRVCSDLTPTIVHDE</sequence>
<keyword evidence="4" id="KW-1185">Reference proteome</keyword>
<evidence type="ECO:0000313" key="3">
    <source>
        <dbReference type="EMBL" id="GMH50042.1"/>
    </source>
</evidence>
<feature type="compositionally biased region" description="Polar residues" evidence="1">
    <location>
        <begin position="25"/>
        <end position="50"/>
    </location>
</feature>
<protein>
    <submittedName>
        <fullName evidence="3">Uncharacterized protein</fullName>
    </submittedName>
</protein>
<keyword evidence="2" id="KW-1133">Transmembrane helix</keyword>
<name>A0A9W7DPN4_9STRA</name>
<evidence type="ECO:0000256" key="2">
    <source>
        <dbReference type="SAM" id="Phobius"/>
    </source>
</evidence>
<dbReference type="Proteomes" id="UP001165122">
    <property type="component" value="Unassembled WGS sequence"/>
</dbReference>
<proteinExistence type="predicted"/>
<evidence type="ECO:0000313" key="4">
    <source>
        <dbReference type="Proteomes" id="UP001165122"/>
    </source>
</evidence>
<dbReference type="OrthoDB" id="196345at2759"/>
<comment type="caution">
    <text evidence="3">The sequence shown here is derived from an EMBL/GenBank/DDBJ whole genome shotgun (WGS) entry which is preliminary data.</text>
</comment>
<feature type="transmembrane region" description="Helical" evidence="2">
    <location>
        <begin position="126"/>
        <end position="148"/>
    </location>
</feature>
<feature type="transmembrane region" description="Helical" evidence="2">
    <location>
        <begin position="168"/>
        <end position="190"/>
    </location>
</feature>
<gene>
    <name evidence="3" type="ORF">TrLO_g5074</name>
</gene>
<keyword evidence="2" id="KW-0472">Membrane</keyword>
<reference evidence="4" key="1">
    <citation type="journal article" date="2023" name="Commun. Biol.">
        <title>Genome analysis of Parmales, the sister group of diatoms, reveals the evolutionary specialization of diatoms from phago-mixotrophs to photoautotrophs.</title>
        <authorList>
            <person name="Ban H."/>
            <person name="Sato S."/>
            <person name="Yoshikawa S."/>
            <person name="Yamada K."/>
            <person name="Nakamura Y."/>
            <person name="Ichinomiya M."/>
            <person name="Sato N."/>
            <person name="Blanc-Mathieu R."/>
            <person name="Endo H."/>
            <person name="Kuwata A."/>
            <person name="Ogata H."/>
        </authorList>
    </citation>
    <scope>NUCLEOTIDE SEQUENCE [LARGE SCALE GENOMIC DNA]</scope>
    <source>
        <strain evidence="4">NIES 3700</strain>
    </source>
</reference>